<dbReference type="InParanoid" id="A0A165R7Y0"/>
<evidence type="ECO:0000313" key="2">
    <source>
        <dbReference type="Proteomes" id="UP000076761"/>
    </source>
</evidence>
<dbReference type="Proteomes" id="UP000076761">
    <property type="component" value="Unassembled WGS sequence"/>
</dbReference>
<sequence length="149" mass="16685">MSNRPQKCLHHREYHPDPFYSGSDNPKMLSVPQFNFASSQIDKYSRSLAPAHTAVYQMTYSMASGASVGPQELVLSWRLDAQTNSRASVLPCRSVLASTARSWPACASRFEFKSKRAGVSSLLYSSPRWSSTKTDPSPDLYECRPWLTS</sequence>
<organism evidence="1 2">
    <name type="scientific">Neolentinus lepideus HHB14362 ss-1</name>
    <dbReference type="NCBI Taxonomy" id="1314782"/>
    <lineage>
        <taxon>Eukaryota</taxon>
        <taxon>Fungi</taxon>
        <taxon>Dikarya</taxon>
        <taxon>Basidiomycota</taxon>
        <taxon>Agaricomycotina</taxon>
        <taxon>Agaricomycetes</taxon>
        <taxon>Gloeophyllales</taxon>
        <taxon>Gloeophyllaceae</taxon>
        <taxon>Neolentinus</taxon>
    </lineage>
</organism>
<dbReference type="AlphaFoldDB" id="A0A165R7Y0"/>
<name>A0A165R7Y0_9AGAM</name>
<protein>
    <submittedName>
        <fullName evidence="1">Uncharacterized protein</fullName>
    </submittedName>
</protein>
<keyword evidence="2" id="KW-1185">Reference proteome</keyword>
<gene>
    <name evidence="1" type="ORF">NEOLEDRAFT_546259</name>
</gene>
<accession>A0A165R7Y0</accession>
<reference evidence="1 2" key="1">
    <citation type="journal article" date="2016" name="Mol. Biol. Evol.">
        <title>Comparative Genomics of Early-Diverging Mushroom-Forming Fungi Provides Insights into the Origins of Lignocellulose Decay Capabilities.</title>
        <authorList>
            <person name="Nagy L.G."/>
            <person name="Riley R."/>
            <person name="Tritt A."/>
            <person name="Adam C."/>
            <person name="Daum C."/>
            <person name="Floudas D."/>
            <person name="Sun H."/>
            <person name="Yadav J.S."/>
            <person name="Pangilinan J."/>
            <person name="Larsson K.H."/>
            <person name="Matsuura K."/>
            <person name="Barry K."/>
            <person name="Labutti K."/>
            <person name="Kuo R."/>
            <person name="Ohm R.A."/>
            <person name="Bhattacharya S.S."/>
            <person name="Shirouzu T."/>
            <person name="Yoshinaga Y."/>
            <person name="Martin F.M."/>
            <person name="Grigoriev I.V."/>
            <person name="Hibbett D.S."/>
        </authorList>
    </citation>
    <scope>NUCLEOTIDE SEQUENCE [LARGE SCALE GENOMIC DNA]</scope>
    <source>
        <strain evidence="1 2">HHB14362 ss-1</strain>
    </source>
</reference>
<proteinExistence type="predicted"/>
<dbReference type="EMBL" id="KV425585">
    <property type="protein sequence ID" value="KZT23435.1"/>
    <property type="molecule type" value="Genomic_DNA"/>
</dbReference>
<evidence type="ECO:0000313" key="1">
    <source>
        <dbReference type="EMBL" id="KZT23435.1"/>
    </source>
</evidence>